<keyword evidence="2" id="KW-0433">Leucine-rich repeat</keyword>
<dbReference type="Gene3D" id="3.80.10.10">
    <property type="entry name" value="Ribonuclease Inhibitor"/>
    <property type="match status" value="1"/>
</dbReference>
<dbReference type="AlphaFoldDB" id="A0A9R0VH11"/>
<keyword evidence="3" id="KW-0812">Transmembrane</keyword>
<evidence type="ECO:0000313" key="12">
    <source>
        <dbReference type="Proteomes" id="UP000324705"/>
    </source>
</evidence>
<dbReference type="Pfam" id="PF08263">
    <property type="entry name" value="LRRNT_2"/>
    <property type="match status" value="1"/>
</dbReference>
<evidence type="ECO:0000256" key="2">
    <source>
        <dbReference type="ARBA" id="ARBA00022614"/>
    </source>
</evidence>
<keyword evidence="6" id="KW-1133">Transmembrane helix</keyword>
<organism evidence="11 12">
    <name type="scientific">Triticum turgidum subsp. durum</name>
    <name type="common">Durum wheat</name>
    <name type="synonym">Triticum durum</name>
    <dbReference type="NCBI Taxonomy" id="4567"/>
    <lineage>
        <taxon>Eukaryota</taxon>
        <taxon>Viridiplantae</taxon>
        <taxon>Streptophyta</taxon>
        <taxon>Embryophyta</taxon>
        <taxon>Tracheophyta</taxon>
        <taxon>Spermatophyta</taxon>
        <taxon>Magnoliopsida</taxon>
        <taxon>Liliopsida</taxon>
        <taxon>Poales</taxon>
        <taxon>Poaceae</taxon>
        <taxon>BOP clade</taxon>
        <taxon>Pooideae</taxon>
        <taxon>Triticodae</taxon>
        <taxon>Triticeae</taxon>
        <taxon>Triticinae</taxon>
        <taxon>Triticum</taxon>
    </lineage>
</organism>
<evidence type="ECO:0000256" key="7">
    <source>
        <dbReference type="ARBA" id="ARBA00023136"/>
    </source>
</evidence>
<name>A0A9R0VH11_TRITD</name>
<dbReference type="EMBL" id="LT934115">
    <property type="protein sequence ID" value="VAH56141.1"/>
    <property type="molecule type" value="Genomic_DNA"/>
</dbReference>
<evidence type="ECO:0000256" key="4">
    <source>
        <dbReference type="ARBA" id="ARBA00022729"/>
    </source>
</evidence>
<evidence type="ECO:0000256" key="1">
    <source>
        <dbReference type="ARBA" id="ARBA00004479"/>
    </source>
</evidence>
<feature type="domain" description="Leucine-rich repeat-containing N-terminal plant-type" evidence="10">
    <location>
        <begin position="40"/>
        <end position="77"/>
    </location>
</feature>
<evidence type="ECO:0000313" key="11">
    <source>
        <dbReference type="EMBL" id="VAH56141.1"/>
    </source>
</evidence>
<evidence type="ECO:0000259" key="10">
    <source>
        <dbReference type="Pfam" id="PF08263"/>
    </source>
</evidence>
<gene>
    <name evidence="11" type="ORF">TRITD_3Av1G011180</name>
</gene>
<dbReference type="Proteomes" id="UP000324705">
    <property type="component" value="Chromosome 3A"/>
</dbReference>
<accession>A0A9R0VH11</accession>
<evidence type="ECO:0000256" key="3">
    <source>
        <dbReference type="ARBA" id="ARBA00022692"/>
    </source>
</evidence>
<sequence length="191" mass="20936">MCRATNLLLTLICISIFSFFASGAVQNQHEHAHGGGCIPAERAALLSFKKGITSDNANRLASWHGLDCCRWRGISCSNRTGHVIKLHLHNPDVTFDPTGFYDAYEDANALFGEISPSLLSLKHLEHLDLSMNCLLGPNNQVPHLLGSMGNLRYLNLSGIPFNGRVPSQLGNLSYVLNGYHLVKKAIFPEVP</sequence>
<keyword evidence="4 9" id="KW-0732">Signal</keyword>
<dbReference type="GO" id="GO:0016020">
    <property type="term" value="C:membrane"/>
    <property type="evidence" value="ECO:0007669"/>
    <property type="project" value="UniProtKB-SubCell"/>
</dbReference>
<feature type="signal peptide" evidence="9">
    <location>
        <begin position="1"/>
        <end position="23"/>
    </location>
</feature>
<dbReference type="PANTHER" id="PTHR48063:SF71">
    <property type="entry name" value="LEUCINE-RICH REPEAT-CONTAINING N-TERMINAL PLANT-TYPE DOMAIN-CONTAINING PROTEIN"/>
    <property type="match status" value="1"/>
</dbReference>
<dbReference type="SUPFAM" id="SSF52058">
    <property type="entry name" value="L domain-like"/>
    <property type="match status" value="1"/>
</dbReference>
<evidence type="ECO:0000256" key="8">
    <source>
        <dbReference type="ARBA" id="ARBA00023180"/>
    </source>
</evidence>
<reference evidence="11 12" key="1">
    <citation type="submission" date="2017-09" db="EMBL/GenBank/DDBJ databases">
        <authorList>
            <consortium name="International Durum Wheat Genome Sequencing Consortium (IDWGSC)"/>
            <person name="Milanesi L."/>
        </authorList>
    </citation>
    <scope>NUCLEOTIDE SEQUENCE [LARGE SCALE GENOMIC DNA]</scope>
    <source>
        <strain evidence="12">cv. Svevo</strain>
    </source>
</reference>
<comment type="subcellular location">
    <subcellularLocation>
        <location evidence="1">Membrane</location>
        <topology evidence="1">Single-pass type I membrane protein</topology>
    </subcellularLocation>
</comment>
<proteinExistence type="predicted"/>
<protein>
    <recommendedName>
        <fullName evidence="10">Leucine-rich repeat-containing N-terminal plant-type domain-containing protein</fullName>
    </recommendedName>
</protein>
<keyword evidence="12" id="KW-1185">Reference proteome</keyword>
<keyword evidence="8" id="KW-0325">Glycoprotein</keyword>
<evidence type="ECO:0000256" key="6">
    <source>
        <dbReference type="ARBA" id="ARBA00022989"/>
    </source>
</evidence>
<dbReference type="PANTHER" id="PTHR48063">
    <property type="entry name" value="LRR RECEPTOR-LIKE KINASE"/>
    <property type="match status" value="1"/>
</dbReference>
<evidence type="ECO:0000256" key="5">
    <source>
        <dbReference type="ARBA" id="ARBA00022737"/>
    </source>
</evidence>
<feature type="chain" id="PRO_5040414767" description="Leucine-rich repeat-containing N-terminal plant-type domain-containing protein" evidence="9">
    <location>
        <begin position="24"/>
        <end position="191"/>
    </location>
</feature>
<dbReference type="InterPro" id="IPR046956">
    <property type="entry name" value="RLP23-like"/>
</dbReference>
<dbReference type="Gramene" id="TRITD3Av1G011180.1">
    <property type="protein sequence ID" value="TRITD3Av1G011180.1"/>
    <property type="gene ID" value="TRITD3Av1G011180"/>
</dbReference>
<keyword evidence="5" id="KW-0677">Repeat</keyword>
<evidence type="ECO:0000256" key="9">
    <source>
        <dbReference type="SAM" id="SignalP"/>
    </source>
</evidence>
<keyword evidence="7" id="KW-0472">Membrane</keyword>
<dbReference type="InterPro" id="IPR013210">
    <property type="entry name" value="LRR_N_plant-typ"/>
</dbReference>
<dbReference type="InterPro" id="IPR032675">
    <property type="entry name" value="LRR_dom_sf"/>
</dbReference>